<feature type="domain" description="DUF4174" evidence="3">
    <location>
        <begin position="132"/>
        <end position="233"/>
    </location>
</feature>
<evidence type="ECO:0000313" key="4">
    <source>
        <dbReference type="EMBL" id="AUQ99571.1"/>
    </source>
</evidence>
<reference evidence="4 5" key="2">
    <citation type="journal article" date="2017" name="Genome Biol. Evol.">
        <title>Trajectories and Drivers of Genome Evolution in Surface-Associated Marine Phaeobacter.</title>
        <authorList>
            <person name="Freese H.M."/>
            <person name="Sikorski J."/>
            <person name="Bunk B."/>
            <person name="Scheuner C."/>
            <person name="Meier-Kolthoff J.P."/>
            <person name="Sproer C."/>
            <person name="Gram L."/>
            <person name="Overmann J."/>
        </authorList>
    </citation>
    <scope>NUCLEOTIDE SEQUENCE [LARGE SCALE GENOMIC DNA]</scope>
    <source>
        <strain evidence="4 5">P88</strain>
    </source>
</reference>
<dbReference type="InterPro" id="IPR025232">
    <property type="entry name" value="DUF4174"/>
</dbReference>
<dbReference type="Proteomes" id="UP000236447">
    <property type="component" value="Chromosome"/>
</dbReference>
<keyword evidence="2" id="KW-0812">Transmembrane</keyword>
<name>A0A2I7KAD6_9RHOB</name>
<feature type="transmembrane region" description="Helical" evidence="2">
    <location>
        <begin position="57"/>
        <end position="74"/>
    </location>
</feature>
<keyword evidence="2" id="KW-0472">Membrane</keyword>
<evidence type="ECO:0000259" key="3">
    <source>
        <dbReference type="Pfam" id="PF13778"/>
    </source>
</evidence>
<dbReference type="EMBL" id="CP010725">
    <property type="protein sequence ID" value="AUQ99571.1"/>
    <property type="molecule type" value="Genomic_DNA"/>
</dbReference>
<evidence type="ECO:0000256" key="1">
    <source>
        <dbReference type="ARBA" id="ARBA00022729"/>
    </source>
</evidence>
<evidence type="ECO:0000313" key="5">
    <source>
        <dbReference type="Proteomes" id="UP000236447"/>
    </source>
</evidence>
<dbReference type="AlphaFoldDB" id="A0A2I7KAD6"/>
<gene>
    <name evidence="4" type="ORF">PhaeoP88_02210</name>
</gene>
<reference evidence="4 5" key="1">
    <citation type="journal article" date="2017" name="Front. Microbiol.">
        <title>Phaeobacter piscinae sp. nov., a species of the Roseobacter group and potential aquaculture probiont.</title>
        <authorList>
            <person name="Sonnenschein E.C."/>
            <person name="Phippen C.B.W."/>
            <person name="Nielsen K.F."/>
            <person name="Mateiu R.V."/>
            <person name="Melchiorsen J."/>
            <person name="Gram L."/>
            <person name="Overmann J."/>
            <person name="Freese H.M."/>
        </authorList>
    </citation>
    <scope>NUCLEOTIDE SEQUENCE [LARGE SCALE GENOMIC DNA]</scope>
    <source>
        <strain evidence="4 5">P88</strain>
    </source>
</reference>
<keyword evidence="2" id="KW-1133">Transmembrane helix</keyword>
<keyword evidence="1" id="KW-0732">Signal</keyword>
<feature type="transmembrane region" description="Helical" evidence="2">
    <location>
        <begin position="20"/>
        <end position="37"/>
    </location>
</feature>
<accession>A0A2I7KAD6</accession>
<dbReference type="Pfam" id="PF13778">
    <property type="entry name" value="DUF4174"/>
    <property type="match status" value="1"/>
</dbReference>
<proteinExistence type="predicted"/>
<organism evidence="4 5">
    <name type="scientific">Phaeobacter inhibens</name>
    <dbReference type="NCBI Taxonomy" id="221822"/>
    <lineage>
        <taxon>Bacteria</taxon>
        <taxon>Pseudomonadati</taxon>
        <taxon>Pseudomonadota</taxon>
        <taxon>Alphaproteobacteria</taxon>
        <taxon>Rhodobacterales</taxon>
        <taxon>Roseobacteraceae</taxon>
        <taxon>Phaeobacter</taxon>
    </lineage>
</organism>
<protein>
    <recommendedName>
        <fullName evidence="3">DUF4174 domain-containing protein</fullName>
    </recommendedName>
</protein>
<evidence type="ECO:0000256" key="2">
    <source>
        <dbReference type="SAM" id="Phobius"/>
    </source>
</evidence>
<sequence length="240" mass="25967">MRLMRRARVLQGHVFFAPRAGLPIAITAMGHIFIATGELMKHLFVFGKTRFGPAEPLLGSAGILGLAALLAMGLPSAGVAQQAAAVAADDSAIVAEETGSQGARDAQTMAEVADPPTDPLVQLVRPGASVELNDLMWLHRPIVVFADSPADPRFHEQMERLADGAEALLERDVIVLTDTDPGVTSALRKKLRPRGFMLVLIGKDGGVKLRKPQPWTVRELSRTIDKFPSRLREVEERRGS</sequence>